<proteinExistence type="predicted"/>
<accession>A0A7X5V4L5</accession>
<evidence type="ECO:0000313" key="2">
    <source>
        <dbReference type="EMBL" id="NIK54359.1"/>
    </source>
</evidence>
<dbReference type="RefSeq" id="WP_167203188.1">
    <property type="nucleotide sequence ID" value="NZ_JAASRO010000001.1"/>
</dbReference>
<dbReference type="Gene3D" id="3.40.430.10">
    <property type="entry name" value="Dihydrofolate Reductase, subunit A"/>
    <property type="match status" value="1"/>
</dbReference>
<dbReference type="InterPro" id="IPR024072">
    <property type="entry name" value="DHFR-like_dom_sf"/>
</dbReference>
<evidence type="ECO:0000259" key="1">
    <source>
        <dbReference type="Pfam" id="PF01872"/>
    </source>
</evidence>
<keyword evidence="3" id="KW-1185">Reference proteome</keyword>
<reference evidence="2 3" key="1">
    <citation type="submission" date="2020-03" db="EMBL/GenBank/DDBJ databases">
        <title>Sequencing the genomes of 1000 actinobacteria strains.</title>
        <authorList>
            <person name="Klenk H.-P."/>
        </authorList>
    </citation>
    <scope>NUCLEOTIDE SEQUENCE [LARGE SCALE GENOMIC DNA]</scope>
    <source>
        <strain evidence="2 3">DSM 45490</strain>
    </source>
</reference>
<dbReference type="GO" id="GO:0009231">
    <property type="term" value="P:riboflavin biosynthetic process"/>
    <property type="evidence" value="ECO:0007669"/>
    <property type="project" value="InterPro"/>
</dbReference>
<dbReference type="InterPro" id="IPR002734">
    <property type="entry name" value="RibDG_C"/>
</dbReference>
<dbReference type="AlphaFoldDB" id="A0A7X5V4L5"/>
<gene>
    <name evidence="2" type="ORF">BJY22_000076</name>
</gene>
<dbReference type="GO" id="GO:0008703">
    <property type="term" value="F:5-amino-6-(5-phosphoribosylamino)uracil reductase activity"/>
    <property type="evidence" value="ECO:0007669"/>
    <property type="project" value="InterPro"/>
</dbReference>
<sequence length="195" mass="20534">MSKVFTQASVSLDGFIAGPGHSGFDKLFAWCRAGDVETPSEDPERLIYRTNAATAAYLREMMEGTGALVVGRTLYDMTNGWDGKHPGGLPVFVVTHRAPDEPIETETPFTFVTDGIESAIEQARMVAGDKAVGVGPGSTVGQAITAGLLDEIRLDLVPLILGAGTPMLTGISDQLALSNPEIIAGQGVTHLIYSC</sequence>
<dbReference type="Proteomes" id="UP000555407">
    <property type="component" value="Unassembled WGS sequence"/>
</dbReference>
<dbReference type="SUPFAM" id="SSF53597">
    <property type="entry name" value="Dihydrofolate reductase-like"/>
    <property type="match status" value="1"/>
</dbReference>
<name>A0A7X5V4L5_9ACTN</name>
<evidence type="ECO:0000313" key="3">
    <source>
        <dbReference type="Proteomes" id="UP000555407"/>
    </source>
</evidence>
<protein>
    <submittedName>
        <fullName evidence="2">Dihydrofolate reductase</fullName>
    </submittedName>
</protein>
<feature type="domain" description="Bacterial bifunctional deaminase-reductase C-terminal" evidence="1">
    <location>
        <begin position="3"/>
        <end position="171"/>
    </location>
</feature>
<organism evidence="2 3">
    <name type="scientific">Kribbella shirazensis</name>
    <dbReference type="NCBI Taxonomy" id="1105143"/>
    <lineage>
        <taxon>Bacteria</taxon>
        <taxon>Bacillati</taxon>
        <taxon>Actinomycetota</taxon>
        <taxon>Actinomycetes</taxon>
        <taxon>Propionibacteriales</taxon>
        <taxon>Kribbellaceae</taxon>
        <taxon>Kribbella</taxon>
    </lineage>
</organism>
<dbReference type="EMBL" id="JAASRO010000001">
    <property type="protein sequence ID" value="NIK54359.1"/>
    <property type="molecule type" value="Genomic_DNA"/>
</dbReference>
<comment type="caution">
    <text evidence="2">The sequence shown here is derived from an EMBL/GenBank/DDBJ whole genome shotgun (WGS) entry which is preliminary data.</text>
</comment>
<dbReference type="Pfam" id="PF01872">
    <property type="entry name" value="RibD_C"/>
    <property type="match status" value="1"/>
</dbReference>